<evidence type="ECO:0000256" key="2">
    <source>
        <dbReference type="SAM" id="SignalP"/>
    </source>
</evidence>
<reference evidence="3 4" key="1">
    <citation type="journal article" date="2016" name="Nat. Commun.">
        <title>Extremotolerant tardigrade genome and improved radiotolerance of human cultured cells by tardigrade-unique protein.</title>
        <authorList>
            <person name="Hashimoto T."/>
            <person name="Horikawa D.D."/>
            <person name="Saito Y."/>
            <person name="Kuwahara H."/>
            <person name="Kozuka-Hata H."/>
            <person name="Shin-I T."/>
            <person name="Minakuchi Y."/>
            <person name="Ohishi K."/>
            <person name="Motoyama A."/>
            <person name="Aizu T."/>
            <person name="Enomoto A."/>
            <person name="Kondo K."/>
            <person name="Tanaka S."/>
            <person name="Hara Y."/>
            <person name="Koshikawa S."/>
            <person name="Sagara H."/>
            <person name="Miura T."/>
            <person name="Yokobori S."/>
            <person name="Miyagawa K."/>
            <person name="Suzuki Y."/>
            <person name="Kubo T."/>
            <person name="Oyama M."/>
            <person name="Kohara Y."/>
            <person name="Fujiyama A."/>
            <person name="Arakawa K."/>
            <person name="Katayama T."/>
            <person name="Toyoda A."/>
            <person name="Kunieda T."/>
        </authorList>
    </citation>
    <scope>NUCLEOTIDE SEQUENCE [LARGE SCALE GENOMIC DNA]</scope>
    <source>
        <strain evidence="3 4">YOKOZUNA-1</strain>
    </source>
</reference>
<evidence type="ECO:0000313" key="3">
    <source>
        <dbReference type="EMBL" id="GAV04600.1"/>
    </source>
</evidence>
<feature type="region of interest" description="Disordered" evidence="1">
    <location>
        <begin position="69"/>
        <end position="113"/>
    </location>
</feature>
<proteinExistence type="predicted"/>
<dbReference type="Proteomes" id="UP000186922">
    <property type="component" value="Unassembled WGS sequence"/>
</dbReference>
<keyword evidence="2" id="KW-0732">Signal</keyword>
<dbReference type="EMBL" id="BDGG01000011">
    <property type="protein sequence ID" value="GAV04600.1"/>
    <property type="molecule type" value="Genomic_DNA"/>
</dbReference>
<keyword evidence="4" id="KW-1185">Reference proteome</keyword>
<protein>
    <submittedName>
        <fullName evidence="3">Uncharacterized protein</fullName>
    </submittedName>
</protein>
<comment type="caution">
    <text evidence="3">The sequence shown here is derived from an EMBL/GenBank/DDBJ whole genome shotgun (WGS) entry which is preliminary data.</text>
</comment>
<name>A0A1D1VSV2_RAMVA</name>
<dbReference type="AlphaFoldDB" id="A0A1D1VSV2"/>
<evidence type="ECO:0000313" key="4">
    <source>
        <dbReference type="Proteomes" id="UP000186922"/>
    </source>
</evidence>
<feature type="chain" id="PRO_5008898799" evidence="2">
    <location>
        <begin position="24"/>
        <end position="147"/>
    </location>
</feature>
<sequence>MNPSVFLFSSALVFLSDLLSVNGRPLDSSPLWSLALQATAESTTVSSVQVVELGDDVVEDNSEDDFFPQSANFDSLNEIPKDPKPFKPTGEEATQTPSTPSPLPATEQSTDQQFAQLGNVEVVPDLPVFDRNILLELRRKSSSIRNV</sequence>
<accession>A0A1D1VSV2</accession>
<organism evidence="3 4">
    <name type="scientific">Ramazzottius varieornatus</name>
    <name type="common">Water bear</name>
    <name type="synonym">Tardigrade</name>
    <dbReference type="NCBI Taxonomy" id="947166"/>
    <lineage>
        <taxon>Eukaryota</taxon>
        <taxon>Metazoa</taxon>
        <taxon>Ecdysozoa</taxon>
        <taxon>Tardigrada</taxon>
        <taxon>Eutardigrada</taxon>
        <taxon>Parachela</taxon>
        <taxon>Hypsibioidea</taxon>
        <taxon>Ramazzottiidae</taxon>
        <taxon>Ramazzottius</taxon>
    </lineage>
</organism>
<gene>
    <name evidence="3" type="primary">RvY_14862-1</name>
    <name evidence="3" type="synonym">RvY_14862.1</name>
    <name evidence="3" type="ORF">RvY_14862</name>
</gene>
<feature type="signal peptide" evidence="2">
    <location>
        <begin position="1"/>
        <end position="23"/>
    </location>
</feature>
<evidence type="ECO:0000256" key="1">
    <source>
        <dbReference type="SAM" id="MobiDB-lite"/>
    </source>
</evidence>